<evidence type="ECO:0000313" key="7">
    <source>
        <dbReference type="Proteomes" id="UP001153954"/>
    </source>
</evidence>
<evidence type="ECO:0000256" key="1">
    <source>
        <dbReference type="ARBA" id="ARBA00006721"/>
    </source>
</evidence>
<dbReference type="CDD" id="cd06532">
    <property type="entry name" value="Glyco_transf_25"/>
    <property type="match status" value="1"/>
</dbReference>
<dbReference type="InterPro" id="IPR029044">
    <property type="entry name" value="Nucleotide-diphossugar_trans"/>
</dbReference>
<dbReference type="InterPro" id="IPR050757">
    <property type="entry name" value="Collagen_mod_GT25"/>
</dbReference>
<feature type="chain" id="PRO_5043863404" description="Glycosyl transferase family 25 domain-containing protein" evidence="4">
    <location>
        <begin position="26"/>
        <end position="573"/>
    </location>
</feature>
<dbReference type="PANTHER" id="PTHR10730">
    <property type="entry name" value="PROCOLLAGEN-LYSINE,2-OXOGLUTARATE 5-DIOXYGENASE/GLYCOSYLTRANSFERASE 25 FAMILY MEMBER"/>
    <property type="match status" value="1"/>
</dbReference>
<keyword evidence="4" id="KW-0732">Signal</keyword>
<evidence type="ECO:0000256" key="3">
    <source>
        <dbReference type="ARBA" id="ARBA00022679"/>
    </source>
</evidence>
<keyword evidence="2" id="KW-0328">Glycosyltransferase</keyword>
<dbReference type="SUPFAM" id="SSF53448">
    <property type="entry name" value="Nucleotide-diphospho-sugar transferases"/>
    <property type="match status" value="1"/>
</dbReference>
<dbReference type="AlphaFoldDB" id="A0AAU9UY16"/>
<dbReference type="EMBL" id="CAKOGL010000026">
    <property type="protein sequence ID" value="CAH2104063.1"/>
    <property type="molecule type" value="Genomic_DNA"/>
</dbReference>
<comment type="similarity">
    <text evidence="1">Belongs to the glycosyltransferase 25 family.</text>
</comment>
<dbReference type="GO" id="GO:0050211">
    <property type="term" value="F:procollagen galactosyltransferase activity"/>
    <property type="evidence" value="ECO:0007669"/>
    <property type="project" value="TreeGrafter"/>
</dbReference>
<evidence type="ECO:0000256" key="2">
    <source>
        <dbReference type="ARBA" id="ARBA00022676"/>
    </source>
</evidence>
<dbReference type="PANTHER" id="PTHR10730:SF53">
    <property type="entry name" value="GLYCOSYLTRANSFERASE 25 FAMILY MEMBER"/>
    <property type="match status" value="1"/>
</dbReference>
<sequence length="573" mass="66970">MANKSENSQVFLLIVLFGNYLICHGDYEAATMPRVLISILAQSKGHALPYFLSCLENLEYPKERIDIWLKIEDIHEDSLVILSAWAQRNEDLYNSVVILSNITEAPRIDDHYEKTLSVTSKYRHLIELREEALSFARNSFSDYVFMLDADAFLTEPDTLKVLVRRRYAVAAPMLVSDDTYSNFWLSETRDLNEEDTNTYMRLVKRERKYLGCAEPPMVFSAVLISLKHRLTKFLTYDPKKVSHYEGPENDAAVFAETAKRAGIRFRLCNDLFYGYIVAPADSPEKKLQKLTDLKLDAIRRENPIPLNSALEGFVSYPKRSKLSCDKIYMINLKRRQERKRMMMMNFKELGLEFKRIPAVDGTILNHTTLKVLNVRLMKDYEDPYHKRPMKAGEVGCFLSHYNIWNKIVRKQYNLTMVLEDDVHFTPNFRDNFKQILWETRNVDYDFIYLGRKILMEADEERVTQHTTRPLYSYWTVGYVITYRGAKKLLEAKPLQKLLPVDEFIPILFDSHPNSTWKSYFPVRNLKALSANPLLIYPTHYVGMPGYISDTEVSYIIDLKNMKINPDLHTDNEI</sequence>
<evidence type="ECO:0000313" key="6">
    <source>
        <dbReference type="EMBL" id="CAH2104063.1"/>
    </source>
</evidence>
<name>A0AAU9UY16_EUPED</name>
<reference evidence="6" key="1">
    <citation type="submission" date="2022-03" db="EMBL/GenBank/DDBJ databases">
        <authorList>
            <person name="Tunstrom K."/>
        </authorList>
    </citation>
    <scope>NUCLEOTIDE SEQUENCE</scope>
</reference>
<protein>
    <recommendedName>
        <fullName evidence="5">Glycosyl transferase family 25 domain-containing protein</fullName>
    </recommendedName>
</protein>
<comment type="caution">
    <text evidence="6">The sequence shown here is derived from an EMBL/GenBank/DDBJ whole genome shotgun (WGS) entry which is preliminary data.</text>
</comment>
<keyword evidence="3" id="KW-0808">Transferase</keyword>
<dbReference type="InterPro" id="IPR002654">
    <property type="entry name" value="Glyco_trans_25"/>
</dbReference>
<feature type="signal peptide" evidence="4">
    <location>
        <begin position="1"/>
        <end position="25"/>
    </location>
</feature>
<dbReference type="Proteomes" id="UP001153954">
    <property type="component" value="Unassembled WGS sequence"/>
</dbReference>
<keyword evidence="7" id="KW-1185">Reference proteome</keyword>
<dbReference type="Gene3D" id="3.90.550.10">
    <property type="entry name" value="Spore Coat Polysaccharide Biosynthesis Protein SpsA, Chain A"/>
    <property type="match status" value="1"/>
</dbReference>
<evidence type="ECO:0000256" key="4">
    <source>
        <dbReference type="SAM" id="SignalP"/>
    </source>
</evidence>
<evidence type="ECO:0000259" key="5">
    <source>
        <dbReference type="Pfam" id="PF01755"/>
    </source>
</evidence>
<accession>A0AAU9UY16</accession>
<proteinExistence type="inferred from homology"/>
<gene>
    <name evidence="6" type="ORF">EEDITHA_LOCUS18493</name>
</gene>
<feature type="domain" description="Glycosyl transferase family 25" evidence="5">
    <location>
        <begin position="326"/>
        <end position="504"/>
    </location>
</feature>
<organism evidence="6 7">
    <name type="scientific">Euphydryas editha</name>
    <name type="common">Edith's checkerspot</name>
    <dbReference type="NCBI Taxonomy" id="104508"/>
    <lineage>
        <taxon>Eukaryota</taxon>
        <taxon>Metazoa</taxon>
        <taxon>Ecdysozoa</taxon>
        <taxon>Arthropoda</taxon>
        <taxon>Hexapoda</taxon>
        <taxon>Insecta</taxon>
        <taxon>Pterygota</taxon>
        <taxon>Neoptera</taxon>
        <taxon>Endopterygota</taxon>
        <taxon>Lepidoptera</taxon>
        <taxon>Glossata</taxon>
        <taxon>Ditrysia</taxon>
        <taxon>Papilionoidea</taxon>
        <taxon>Nymphalidae</taxon>
        <taxon>Nymphalinae</taxon>
        <taxon>Euphydryas</taxon>
    </lineage>
</organism>
<dbReference type="Pfam" id="PF01755">
    <property type="entry name" value="Glyco_transf_25"/>
    <property type="match status" value="1"/>
</dbReference>